<dbReference type="EMBL" id="CAICTM010000960">
    <property type="protein sequence ID" value="CAB9518766.1"/>
    <property type="molecule type" value="Genomic_DNA"/>
</dbReference>
<keyword evidence="3" id="KW-1185">Reference proteome</keyword>
<dbReference type="AlphaFoldDB" id="A0A9N8EC96"/>
<name>A0A9N8EC96_9STRA</name>
<comment type="caution">
    <text evidence="2">The sequence shown here is derived from an EMBL/GenBank/DDBJ whole genome shotgun (WGS) entry which is preliminary data.</text>
</comment>
<feature type="region of interest" description="Disordered" evidence="1">
    <location>
        <begin position="648"/>
        <end position="671"/>
    </location>
</feature>
<sequence>MEENEGFVKAIDSLSIDDSLFAVPLDHQYTTKSLARLGVRAFKGSDRAFACGIAAAKGWKMVVAQMTRTDFEMGSGSYYDGFDDDIEFGAPTFENLYHANGADAQAHRSWIDNQLDLTSVNDGGMVLASDDYVDEMWVEGESGEVSYSGNEGATRSTTYSACLLVAFADAGVTERVWRSNLSVGIKGVEMKPSLLPRFLSFLKRTRPGLSYKDFAKLYSVLAQNSSDIADDSYWKDFATLADCVTRTEPPTAAAVDLFAALVREHGWNDKTEPIRLILERLPDLPKAQEASGFFEAVHALLSIEQISGDTPETLQCLLPKLLDTLEKGLANTASNRYNSIYPWHQKQDWAPSNIVGKLVELATRHGWDRADPIAKGCFKKIRQNFGRSSDQLSEEMVAFERIRSSFPEAKLDDIRSRILEDFVDLAISRQSATVWRNPKTTTLVQELFRFGSNALFQRLQGWASKASLDLLTDAGQLLKKTNAKGLTCGSIQAKDVLVKMVLDRWKLLKLAHLKTQQAQLQKTLYLQGRPIFSWRMPRAKTPNAALNAFLHSDKAGPTRVVVGGGIHNARRLASNYFCYSASLGPSSFLRDGYSASIKSTQDTGPRASVIVTKTTDWYNDQLAKYEANVKALGEVKAKIRKYGGGVQAPASKRATVQTHGGDVPAPASKRARKEPDVIVLV</sequence>
<organism evidence="2 3">
    <name type="scientific">Seminavis robusta</name>
    <dbReference type="NCBI Taxonomy" id="568900"/>
    <lineage>
        <taxon>Eukaryota</taxon>
        <taxon>Sar</taxon>
        <taxon>Stramenopiles</taxon>
        <taxon>Ochrophyta</taxon>
        <taxon>Bacillariophyta</taxon>
        <taxon>Bacillariophyceae</taxon>
        <taxon>Bacillariophycidae</taxon>
        <taxon>Naviculales</taxon>
        <taxon>Naviculaceae</taxon>
        <taxon>Seminavis</taxon>
    </lineage>
</organism>
<evidence type="ECO:0000313" key="3">
    <source>
        <dbReference type="Proteomes" id="UP001153069"/>
    </source>
</evidence>
<accession>A0A9N8EC96</accession>
<proteinExistence type="predicted"/>
<evidence type="ECO:0000313" key="2">
    <source>
        <dbReference type="EMBL" id="CAB9518766.1"/>
    </source>
</evidence>
<gene>
    <name evidence="2" type="ORF">SEMRO_962_G225110.1</name>
</gene>
<dbReference type="Proteomes" id="UP001153069">
    <property type="component" value="Unassembled WGS sequence"/>
</dbReference>
<protein>
    <submittedName>
        <fullName evidence="2">Uncharacterized protein</fullName>
    </submittedName>
</protein>
<evidence type="ECO:0000256" key="1">
    <source>
        <dbReference type="SAM" id="MobiDB-lite"/>
    </source>
</evidence>
<reference evidence="2" key="1">
    <citation type="submission" date="2020-06" db="EMBL/GenBank/DDBJ databases">
        <authorList>
            <consortium name="Plant Systems Biology data submission"/>
        </authorList>
    </citation>
    <scope>NUCLEOTIDE SEQUENCE</scope>
    <source>
        <strain evidence="2">D6</strain>
    </source>
</reference>
<dbReference type="OrthoDB" id="20450at2836"/>